<evidence type="ECO:0000313" key="2">
    <source>
        <dbReference type="Proteomes" id="UP000762676"/>
    </source>
</evidence>
<dbReference type="Proteomes" id="UP000762676">
    <property type="component" value="Unassembled WGS sequence"/>
</dbReference>
<organism evidence="1 2">
    <name type="scientific">Elysia marginata</name>
    <dbReference type="NCBI Taxonomy" id="1093978"/>
    <lineage>
        <taxon>Eukaryota</taxon>
        <taxon>Metazoa</taxon>
        <taxon>Spiralia</taxon>
        <taxon>Lophotrochozoa</taxon>
        <taxon>Mollusca</taxon>
        <taxon>Gastropoda</taxon>
        <taxon>Heterobranchia</taxon>
        <taxon>Euthyneura</taxon>
        <taxon>Panpulmonata</taxon>
        <taxon>Sacoglossa</taxon>
        <taxon>Placobranchoidea</taxon>
        <taxon>Plakobranchidae</taxon>
        <taxon>Elysia</taxon>
    </lineage>
</organism>
<gene>
    <name evidence="1" type="ORF">ElyMa_004914700</name>
</gene>
<accession>A0AAV4IYE7</accession>
<evidence type="ECO:0000313" key="1">
    <source>
        <dbReference type="EMBL" id="GFS14739.1"/>
    </source>
</evidence>
<comment type="caution">
    <text evidence="1">The sequence shown here is derived from an EMBL/GenBank/DDBJ whole genome shotgun (WGS) entry which is preliminary data.</text>
</comment>
<protein>
    <submittedName>
        <fullName evidence="1">Uncharacterized protein</fullName>
    </submittedName>
</protein>
<name>A0AAV4IYE7_9GAST</name>
<keyword evidence="2" id="KW-1185">Reference proteome</keyword>
<reference evidence="1 2" key="1">
    <citation type="journal article" date="2021" name="Elife">
        <title>Chloroplast acquisition without the gene transfer in kleptoplastic sea slugs, Plakobranchus ocellatus.</title>
        <authorList>
            <person name="Maeda T."/>
            <person name="Takahashi S."/>
            <person name="Yoshida T."/>
            <person name="Shimamura S."/>
            <person name="Takaki Y."/>
            <person name="Nagai Y."/>
            <person name="Toyoda A."/>
            <person name="Suzuki Y."/>
            <person name="Arimoto A."/>
            <person name="Ishii H."/>
            <person name="Satoh N."/>
            <person name="Nishiyama T."/>
            <person name="Hasebe M."/>
            <person name="Maruyama T."/>
            <person name="Minagawa J."/>
            <person name="Obokata J."/>
            <person name="Shigenobu S."/>
        </authorList>
    </citation>
    <scope>NUCLEOTIDE SEQUENCE [LARGE SCALE GENOMIC DNA]</scope>
</reference>
<dbReference type="EMBL" id="BMAT01009845">
    <property type="protein sequence ID" value="GFS14739.1"/>
    <property type="molecule type" value="Genomic_DNA"/>
</dbReference>
<sequence length="177" mass="19806">MSLVECPTATHSEQQLCILYCALTAKYLCVLLSHSKLAPENKLTFAIRVGIAFSRELKNDRIHPRYLNESTQGLVANLDVRLLGYGSSCRLFLLILTVSPERLVVAERRGNLPVVAGHAHRGRQQNSHQSRTRADVTLVFACRLCTNCRLKTYPKCPAGDMNAWFCIPADGEQRHAE</sequence>
<proteinExistence type="predicted"/>
<dbReference type="AlphaFoldDB" id="A0AAV4IYE7"/>